<evidence type="ECO:0000256" key="5">
    <source>
        <dbReference type="SAM" id="Phobius"/>
    </source>
</evidence>
<dbReference type="InterPro" id="IPR050582">
    <property type="entry name" value="HAD-like_SerB"/>
</dbReference>
<keyword evidence="5" id="KW-1133">Transmembrane helix</keyword>
<dbReference type="CDD" id="cd02612">
    <property type="entry name" value="HAD_PGPPase"/>
    <property type="match status" value="1"/>
</dbReference>
<keyword evidence="5" id="KW-0812">Transmembrane</keyword>
<dbReference type="NCBIfam" id="TIGR01488">
    <property type="entry name" value="HAD-SF-IB"/>
    <property type="match status" value="1"/>
</dbReference>
<dbReference type="FunFam" id="3.40.50.1000:FF:000025">
    <property type="entry name" value="HAD hydrolase, family IB"/>
    <property type="match status" value="1"/>
</dbReference>
<feature type="transmembrane region" description="Helical" evidence="5">
    <location>
        <begin position="235"/>
        <end position="255"/>
    </location>
</feature>
<keyword evidence="5" id="KW-0472">Membrane</keyword>
<comment type="similarity">
    <text evidence="1">Belongs to the HAD-like hydrolase superfamily. SerB family.</text>
</comment>
<dbReference type="Proteomes" id="UP000292118">
    <property type="component" value="Chromosome"/>
</dbReference>
<sequence>MTRVAAFFDLDKTIIATSASAALSRPFYEGGLVTRGDVLRSAYAHFLFVVGSADADQTERMRKHLSELAAGWDVEKVRQIVAETVHDVIDPYVYAEAVDLIAEHHELGHDVVVVSASGAELVEPIAAVLGADHTIATRMKVSEGRYTGEMDFYAYGENKAVAIRELAERYGYDLERSYAYTDSITDAPMLDAVGHGFAVNPDRTLRRLAAERGWGTLQFTRPVALRTALRPPTPVLAVLGAAAVAVVAFCVWRSVRRR</sequence>
<gene>
    <name evidence="6" type="ORF">ET471_07040</name>
</gene>
<dbReference type="InterPro" id="IPR023214">
    <property type="entry name" value="HAD_sf"/>
</dbReference>
<dbReference type="AlphaFoldDB" id="A0A4P6F3L5"/>
<organism evidence="6 7">
    <name type="scientific">Xylanimonas protaetiae</name>
    <dbReference type="NCBI Taxonomy" id="2509457"/>
    <lineage>
        <taxon>Bacteria</taxon>
        <taxon>Bacillati</taxon>
        <taxon>Actinomycetota</taxon>
        <taxon>Actinomycetes</taxon>
        <taxon>Micrococcales</taxon>
        <taxon>Promicromonosporaceae</taxon>
        <taxon>Xylanimonas</taxon>
    </lineage>
</organism>
<dbReference type="NCBIfam" id="TIGR01490">
    <property type="entry name" value="HAD-SF-IB-hyp1"/>
    <property type="match status" value="1"/>
</dbReference>
<keyword evidence="7" id="KW-1185">Reference proteome</keyword>
<dbReference type="OrthoDB" id="25607at2"/>
<dbReference type="InterPro" id="IPR006385">
    <property type="entry name" value="HAD_hydro_SerB1"/>
</dbReference>
<accession>A0A4P6F3L5</accession>
<evidence type="ECO:0000256" key="1">
    <source>
        <dbReference type="ARBA" id="ARBA00009184"/>
    </source>
</evidence>
<evidence type="ECO:0000313" key="6">
    <source>
        <dbReference type="EMBL" id="QAY69825.1"/>
    </source>
</evidence>
<dbReference type="SUPFAM" id="SSF56784">
    <property type="entry name" value="HAD-like"/>
    <property type="match status" value="1"/>
</dbReference>
<reference evidence="6 7" key="1">
    <citation type="submission" date="2019-01" db="EMBL/GenBank/DDBJ databases">
        <title>Genome sequencing of strain FW10M-9.</title>
        <authorList>
            <person name="Heo J."/>
            <person name="Kim S.-J."/>
            <person name="Kim J.-S."/>
            <person name="Hong S.-B."/>
            <person name="Kwon S.-W."/>
        </authorList>
    </citation>
    <scope>NUCLEOTIDE SEQUENCE [LARGE SCALE GENOMIC DNA]</scope>
    <source>
        <strain evidence="6 7">FW10M-9</strain>
    </source>
</reference>
<evidence type="ECO:0000313" key="7">
    <source>
        <dbReference type="Proteomes" id="UP000292118"/>
    </source>
</evidence>
<dbReference type="RefSeq" id="WP_129187223.1">
    <property type="nucleotide sequence ID" value="NZ_CP035493.1"/>
</dbReference>
<proteinExistence type="inferred from homology"/>
<dbReference type="PANTHER" id="PTHR43344">
    <property type="entry name" value="PHOSPHOSERINE PHOSPHATASE"/>
    <property type="match status" value="1"/>
</dbReference>
<evidence type="ECO:0000256" key="4">
    <source>
        <dbReference type="ARBA" id="ARBA00022842"/>
    </source>
</evidence>
<dbReference type="EMBL" id="CP035493">
    <property type="protein sequence ID" value="QAY69825.1"/>
    <property type="molecule type" value="Genomic_DNA"/>
</dbReference>
<evidence type="ECO:0000256" key="2">
    <source>
        <dbReference type="ARBA" id="ARBA00022723"/>
    </source>
</evidence>
<name>A0A4P6F3L5_9MICO</name>
<keyword evidence="2" id="KW-0479">Metal-binding</keyword>
<dbReference type="Gene3D" id="3.40.50.1000">
    <property type="entry name" value="HAD superfamily/HAD-like"/>
    <property type="match status" value="1"/>
</dbReference>
<evidence type="ECO:0000256" key="3">
    <source>
        <dbReference type="ARBA" id="ARBA00022801"/>
    </source>
</evidence>
<dbReference type="KEGG" id="xya:ET471_07040"/>
<dbReference type="PANTHER" id="PTHR43344:SF13">
    <property type="entry name" value="PHOSPHATASE RV3661-RELATED"/>
    <property type="match status" value="1"/>
</dbReference>
<keyword evidence="4" id="KW-0460">Magnesium</keyword>
<keyword evidence="3 6" id="KW-0378">Hydrolase</keyword>
<dbReference type="GO" id="GO:0016787">
    <property type="term" value="F:hydrolase activity"/>
    <property type="evidence" value="ECO:0007669"/>
    <property type="project" value="UniProtKB-KW"/>
</dbReference>
<protein>
    <submittedName>
        <fullName evidence="6">HAD-IB family hydrolase</fullName>
    </submittedName>
</protein>
<dbReference type="GO" id="GO:0046872">
    <property type="term" value="F:metal ion binding"/>
    <property type="evidence" value="ECO:0007669"/>
    <property type="project" value="UniProtKB-KW"/>
</dbReference>
<dbReference type="Pfam" id="PF12710">
    <property type="entry name" value="HAD"/>
    <property type="match status" value="1"/>
</dbReference>
<dbReference type="Gene3D" id="1.20.1440.100">
    <property type="entry name" value="SG protein - dephosphorylation function"/>
    <property type="match status" value="1"/>
</dbReference>
<dbReference type="InterPro" id="IPR036412">
    <property type="entry name" value="HAD-like_sf"/>
</dbReference>